<dbReference type="AlphaFoldDB" id="A0A918F5Q9"/>
<keyword evidence="2" id="KW-1185">Reference proteome</keyword>
<proteinExistence type="predicted"/>
<name>A0A918F5Q9_9DEIO</name>
<dbReference type="EMBL" id="BMQL01000006">
    <property type="protein sequence ID" value="GGR03471.1"/>
    <property type="molecule type" value="Genomic_DNA"/>
</dbReference>
<gene>
    <name evidence="1" type="ORF">GCM10008957_15440</name>
</gene>
<sequence length="250" mass="27038">MSDANERRKFLKGLGLAAVSLGIGSVAEPPVEAQAQPAAPPAMPAMPAATPAGASPYTYVFFNSTESAFVEAAVARLIPKDDLGPGALEAGVAYYIDGQLAGWYGEAGRWYWQGPWQQGTPQQGYQLPLKPSEVYRAAIPLINDYTQKQFKADFADLSAAQQDTVLSGLEKGDIDLGRLPARTFFAFLLQNTKEGFFADPTYGGNAQMVGWKLIGYPGVQPSYSQIIEQYTTPFPMTYASIGSYTEDNPR</sequence>
<dbReference type="Proteomes" id="UP000603865">
    <property type="component" value="Unassembled WGS sequence"/>
</dbReference>
<dbReference type="InterPro" id="IPR006311">
    <property type="entry name" value="TAT_signal"/>
</dbReference>
<comment type="caution">
    <text evidence="1">The sequence shown here is derived from an EMBL/GenBank/DDBJ whole genome shotgun (WGS) entry which is preliminary data.</text>
</comment>
<protein>
    <submittedName>
        <fullName evidence="1">Exported protein</fullName>
    </submittedName>
</protein>
<dbReference type="InterPro" id="IPR019546">
    <property type="entry name" value="TAT_signal_bac_arc"/>
</dbReference>
<dbReference type="Pfam" id="PF13618">
    <property type="entry name" value="Gluconate_2-dh3"/>
    <property type="match status" value="1"/>
</dbReference>
<dbReference type="RefSeq" id="WP_189089044.1">
    <property type="nucleotide sequence ID" value="NZ_BMQL01000006.1"/>
</dbReference>
<evidence type="ECO:0000313" key="2">
    <source>
        <dbReference type="Proteomes" id="UP000603865"/>
    </source>
</evidence>
<reference evidence="1" key="1">
    <citation type="journal article" date="2014" name="Int. J. Syst. Evol. Microbiol.">
        <title>Complete genome sequence of Corynebacterium casei LMG S-19264T (=DSM 44701T), isolated from a smear-ripened cheese.</title>
        <authorList>
            <consortium name="US DOE Joint Genome Institute (JGI-PGF)"/>
            <person name="Walter F."/>
            <person name="Albersmeier A."/>
            <person name="Kalinowski J."/>
            <person name="Ruckert C."/>
        </authorList>
    </citation>
    <scope>NUCLEOTIDE SEQUENCE</scope>
    <source>
        <strain evidence="1">JCM 31311</strain>
    </source>
</reference>
<organism evidence="1 2">
    <name type="scientific">Deinococcus ruber</name>
    <dbReference type="NCBI Taxonomy" id="1848197"/>
    <lineage>
        <taxon>Bacteria</taxon>
        <taxon>Thermotogati</taxon>
        <taxon>Deinococcota</taxon>
        <taxon>Deinococci</taxon>
        <taxon>Deinococcales</taxon>
        <taxon>Deinococcaceae</taxon>
        <taxon>Deinococcus</taxon>
    </lineage>
</organism>
<reference evidence="1" key="2">
    <citation type="submission" date="2020-09" db="EMBL/GenBank/DDBJ databases">
        <authorList>
            <person name="Sun Q."/>
            <person name="Ohkuma M."/>
        </authorList>
    </citation>
    <scope>NUCLEOTIDE SEQUENCE</scope>
    <source>
        <strain evidence="1">JCM 31311</strain>
    </source>
</reference>
<evidence type="ECO:0000313" key="1">
    <source>
        <dbReference type="EMBL" id="GGR03471.1"/>
    </source>
</evidence>
<dbReference type="NCBIfam" id="TIGR01409">
    <property type="entry name" value="TAT_signal_seq"/>
    <property type="match status" value="1"/>
</dbReference>
<dbReference type="InterPro" id="IPR027056">
    <property type="entry name" value="Gluconate_2DH_su3"/>
</dbReference>
<dbReference type="PROSITE" id="PS51318">
    <property type="entry name" value="TAT"/>
    <property type="match status" value="1"/>
</dbReference>
<accession>A0A918F5Q9</accession>